<evidence type="ECO:0000313" key="3">
    <source>
        <dbReference type="Proteomes" id="UP000272117"/>
    </source>
</evidence>
<dbReference type="AlphaFoldDB" id="A0A3M9MZJ3"/>
<protein>
    <submittedName>
        <fullName evidence="2">Uncharacterized protein</fullName>
    </submittedName>
</protein>
<evidence type="ECO:0000313" key="2">
    <source>
        <dbReference type="EMBL" id="RNI30969.1"/>
    </source>
</evidence>
<comment type="caution">
    <text evidence="2">The sequence shown here is derived from an EMBL/GenBank/DDBJ whole genome shotgun (WGS) entry which is preliminary data.</text>
</comment>
<accession>A0A3M9MZJ3</accession>
<gene>
    <name evidence="2" type="ORF">EFB08_00005</name>
</gene>
<dbReference type="EMBL" id="RJJD01000001">
    <property type="protein sequence ID" value="RNI30969.1"/>
    <property type="molecule type" value="Genomic_DNA"/>
</dbReference>
<sequence>MTIPYKERGRGMNPPASFLIWFLRLDRLSCNPGFGARFRQKGAGLDRRENLPMPELQLPSRGYRSVSGRDAPESGALKKI</sequence>
<keyword evidence="3" id="KW-1185">Reference proteome</keyword>
<evidence type="ECO:0000256" key="1">
    <source>
        <dbReference type="SAM" id="MobiDB-lite"/>
    </source>
</evidence>
<organism evidence="2 3">
    <name type="scientific">Rufibacter latericius</name>
    <dbReference type="NCBI Taxonomy" id="2487040"/>
    <lineage>
        <taxon>Bacteria</taxon>
        <taxon>Pseudomonadati</taxon>
        <taxon>Bacteroidota</taxon>
        <taxon>Cytophagia</taxon>
        <taxon>Cytophagales</taxon>
        <taxon>Hymenobacteraceae</taxon>
        <taxon>Rufibacter</taxon>
    </lineage>
</organism>
<reference evidence="2 3" key="1">
    <citation type="submission" date="2018-11" db="EMBL/GenBank/DDBJ databases">
        <title>Rufibacter latericius sp. nov., isolated from water in Baiyang Lake.</title>
        <authorList>
            <person name="Yang Y."/>
        </authorList>
    </citation>
    <scope>NUCLEOTIDE SEQUENCE [LARGE SCALE GENOMIC DNA]</scope>
    <source>
        <strain evidence="2 3">R-22-1c-1</strain>
    </source>
</reference>
<name>A0A3M9MZJ3_9BACT</name>
<dbReference type="Proteomes" id="UP000272117">
    <property type="component" value="Unassembled WGS sequence"/>
</dbReference>
<proteinExistence type="predicted"/>
<feature type="region of interest" description="Disordered" evidence="1">
    <location>
        <begin position="56"/>
        <end position="80"/>
    </location>
</feature>
<feature type="non-terminal residue" evidence="2">
    <location>
        <position position="80"/>
    </location>
</feature>